<proteinExistence type="predicted"/>
<dbReference type="AlphaFoldDB" id="A0A7W8H9H0"/>
<dbReference type="Proteomes" id="UP000543642">
    <property type="component" value="Unassembled WGS sequence"/>
</dbReference>
<protein>
    <submittedName>
        <fullName evidence="1">Putative transposase YdaD</fullName>
    </submittedName>
</protein>
<organism evidence="1 2">
    <name type="scientific">Catenibacillus scindens</name>
    <dbReference type="NCBI Taxonomy" id="673271"/>
    <lineage>
        <taxon>Bacteria</taxon>
        <taxon>Bacillati</taxon>
        <taxon>Bacillota</taxon>
        <taxon>Clostridia</taxon>
        <taxon>Lachnospirales</taxon>
        <taxon>Lachnospiraceae</taxon>
        <taxon>Catenibacillus</taxon>
    </lineage>
</organism>
<sequence length="145" mass="16555">MIRQKKIQENDIFTEDKRAGQDFDDKAYIIYVNSGIQEDTELGRLMHDFHCKNASDMYSEILADRVRELKETQDGIERMCREMEALYNEGVSYGIAQGELKNKKVNAVSFSNLGISVEQIAQGMNVSVDQVKQWIAEGLEKGRAK</sequence>
<evidence type="ECO:0000313" key="1">
    <source>
        <dbReference type="EMBL" id="MBB5264257.1"/>
    </source>
</evidence>
<name>A0A7W8H9H0_9FIRM</name>
<dbReference type="EMBL" id="JACHFW010000004">
    <property type="protein sequence ID" value="MBB5264257.1"/>
    <property type="molecule type" value="Genomic_DNA"/>
</dbReference>
<gene>
    <name evidence="1" type="ORF">HNP82_001368</name>
</gene>
<keyword evidence="2" id="KW-1185">Reference proteome</keyword>
<reference evidence="1 2" key="1">
    <citation type="submission" date="2020-08" db="EMBL/GenBank/DDBJ databases">
        <title>Genomic Encyclopedia of Type Strains, Phase IV (KMG-IV): sequencing the most valuable type-strain genomes for metagenomic binning, comparative biology and taxonomic classification.</title>
        <authorList>
            <person name="Goeker M."/>
        </authorList>
    </citation>
    <scope>NUCLEOTIDE SEQUENCE [LARGE SCALE GENOMIC DNA]</scope>
    <source>
        <strain evidence="1 2">DSM 106146</strain>
    </source>
</reference>
<accession>A0A7W8H9H0</accession>
<evidence type="ECO:0000313" key="2">
    <source>
        <dbReference type="Proteomes" id="UP000543642"/>
    </source>
</evidence>
<dbReference type="RefSeq" id="WP_183772776.1">
    <property type="nucleotide sequence ID" value="NZ_JACHFW010000004.1"/>
</dbReference>
<comment type="caution">
    <text evidence="1">The sequence shown here is derived from an EMBL/GenBank/DDBJ whole genome shotgun (WGS) entry which is preliminary data.</text>
</comment>